<name>A0A5Q2QDU2_9GAMM</name>
<evidence type="ECO:0008006" key="5">
    <source>
        <dbReference type="Google" id="ProtNLM"/>
    </source>
</evidence>
<feature type="binding site" evidence="2">
    <location>
        <position position="86"/>
    </location>
    <ligand>
        <name>Mg(2+)</name>
        <dbReference type="ChEBI" id="CHEBI:18420"/>
        <label>1</label>
        <note>catalytic</note>
    </ligand>
</feature>
<feature type="binding site" evidence="2">
    <location>
        <position position="87"/>
    </location>
    <ligand>
        <name>Mg(2+)</name>
        <dbReference type="ChEBI" id="CHEBI:18420"/>
        <label>1</label>
        <note>catalytic</note>
    </ligand>
</feature>
<dbReference type="GO" id="GO:0046872">
    <property type="term" value="F:metal ion binding"/>
    <property type="evidence" value="ECO:0007669"/>
    <property type="project" value="UniProtKB-KW"/>
</dbReference>
<dbReference type="AlphaFoldDB" id="A0A5Q2QDU2"/>
<dbReference type="PANTHER" id="PTHR20854:SF4">
    <property type="entry name" value="INOSITOL-1-MONOPHOSPHATASE-RELATED"/>
    <property type="match status" value="1"/>
</dbReference>
<proteinExistence type="inferred from homology"/>
<dbReference type="OrthoDB" id="9785695at2"/>
<dbReference type="GO" id="GO:0006020">
    <property type="term" value="P:inositol metabolic process"/>
    <property type="evidence" value="ECO:0007669"/>
    <property type="project" value="TreeGrafter"/>
</dbReference>
<dbReference type="EMBL" id="CP045871">
    <property type="protein sequence ID" value="QGG80531.1"/>
    <property type="molecule type" value="Genomic_DNA"/>
</dbReference>
<dbReference type="Gene3D" id="3.30.540.10">
    <property type="entry name" value="Fructose-1,6-Bisphosphatase, subunit A, domain 1"/>
    <property type="match status" value="1"/>
</dbReference>
<dbReference type="Proteomes" id="UP000388235">
    <property type="component" value="Chromosome"/>
</dbReference>
<gene>
    <name evidence="3" type="ORF">GH975_08090</name>
</gene>
<keyword evidence="2" id="KW-0460">Magnesium</keyword>
<accession>A0A5Q2QDU2</accession>
<organism evidence="3 4">
    <name type="scientific">Litorivicinus lipolyticus</name>
    <dbReference type="NCBI Taxonomy" id="418701"/>
    <lineage>
        <taxon>Bacteria</taxon>
        <taxon>Pseudomonadati</taxon>
        <taxon>Pseudomonadota</taxon>
        <taxon>Gammaproteobacteria</taxon>
        <taxon>Oceanospirillales</taxon>
        <taxon>Litorivicinaceae</taxon>
        <taxon>Litorivicinus</taxon>
    </lineage>
</organism>
<dbReference type="Gene3D" id="3.40.190.80">
    <property type="match status" value="1"/>
</dbReference>
<dbReference type="PANTHER" id="PTHR20854">
    <property type="entry name" value="INOSITOL MONOPHOSPHATASE"/>
    <property type="match status" value="1"/>
</dbReference>
<dbReference type="KEGG" id="llp:GH975_08090"/>
<keyword evidence="4" id="KW-1185">Reference proteome</keyword>
<evidence type="ECO:0000313" key="3">
    <source>
        <dbReference type="EMBL" id="QGG80531.1"/>
    </source>
</evidence>
<comment type="cofactor">
    <cofactor evidence="2">
        <name>Mg(2+)</name>
        <dbReference type="ChEBI" id="CHEBI:18420"/>
    </cofactor>
</comment>
<keyword evidence="2" id="KW-0479">Metal-binding</keyword>
<protein>
    <recommendedName>
        <fullName evidence="5">Inositol monophosphatase family protein</fullName>
    </recommendedName>
</protein>
<evidence type="ECO:0000256" key="1">
    <source>
        <dbReference type="ARBA" id="ARBA00009759"/>
    </source>
</evidence>
<feature type="binding site" evidence="2">
    <location>
        <position position="209"/>
    </location>
    <ligand>
        <name>Mg(2+)</name>
        <dbReference type="ChEBI" id="CHEBI:18420"/>
        <label>1</label>
        <note>catalytic</note>
    </ligand>
</feature>
<evidence type="ECO:0000313" key="4">
    <source>
        <dbReference type="Proteomes" id="UP000388235"/>
    </source>
</evidence>
<sequence length="263" mass="29303">MQSRSERAQGVRSVLKLAGDQLVLGFMRGKAHRRDQTIRGQHVSDLDFSIEQLLFDALREMTPAASIQGDCFFYMGDTERWVVRAIDGRDNFYQQNPYFCISIAYTSSQHVTSAWVFDPLHHRLFEMDDGQVSMNGLPMTASTRHALNGACLDIDCVRPGAQEADWYRLRIATNQGVQFRQRGCCNLSLCDVAAGQSDGYFDPGLKVADFLAGQAIAQAAGATASNAHLRLPWNNPMPCLVAQRHLIDPLMAIWPDLEQAVPL</sequence>
<dbReference type="InterPro" id="IPR000760">
    <property type="entry name" value="Inositol_monophosphatase-like"/>
</dbReference>
<dbReference type="Pfam" id="PF00459">
    <property type="entry name" value="Inositol_P"/>
    <property type="match status" value="1"/>
</dbReference>
<reference evidence="3 4" key="1">
    <citation type="submission" date="2019-11" db="EMBL/GenBank/DDBJ databases">
        <authorList>
            <person name="Khan S.A."/>
            <person name="Jeon C.O."/>
            <person name="Chun B.H."/>
        </authorList>
    </citation>
    <scope>NUCLEOTIDE SEQUENCE [LARGE SCALE GENOMIC DNA]</scope>
    <source>
        <strain evidence="3 4">IMCC 1097</strain>
    </source>
</reference>
<comment type="similarity">
    <text evidence="1">Belongs to the inositol monophosphatase superfamily.</text>
</comment>
<dbReference type="SUPFAM" id="SSF56655">
    <property type="entry name" value="Carbohydrate phosphatase"/>
    <property type="match status" value="1"/>
</dbReference>
<dbReference type="PRINTS" id="PR00377">
    <property type="entry name" value="IMPHPHTASES"/>
</dbReference>
<dbReference type="GO" id="GO:0007165">
    <property type="term" value="P:signal transduction"/>
    <property type="evidence" value="ECO:0007669"/>
    <property type="project" value="TreeGrafter"/>
</dbReference>
<evidence type="ECO:0000256" key="2">
    <source>
        <dbReference type="PIRSR" id="PIRSR600760-2"/>
    </source>
</evidence>
<dbReference type="GO" id="GO:0008934">
    <property type="term" value="F:inositol monophosphate 1-phosphatase activity"/>
    <property type="evidence" value="ECO:0007669"/>
    <property type="project" value="TreeGrafter"/>
</dbReference>